<gene>
    <name evidence="1" type="ORF">METZ01_LOCUS84512</name>
</gene>
<sequence>VIILPNILYNSIVYGIAKPKNRNGVVR</sequence>
<feature type="non-terminal residue" evidence="1">
    <location>
        <position position="1"/>
    </location>
</feature>
<reference evidence="1" key="1">
    <citation type="submission" date="2018-05" db="EMBL/GenBank/DDBJ databases">
        <authorList>
            <person name="Lanie J.A."/>
            <person name="Ng W.-L."/>
            <person name="Kazmierczak K.M."/>
            <person name="Andrzejewski T.M."/>
            <person name="Davidsen T.M."/>
            <person name="Wayne K.J."/>
            <person name="Tettelin H."/>
            <person name="Glass J.I."/>
            <person name="Rusch D."/>
            <person name="Podicherti R."/>
            <person name="Tsui H.-C.T."/>
            <person name="Winkler M.E."/>
        </authorList>
    </citation>
    <scope>NUCLEOTIDE SEQUENCE</scope>
</reference>
<evidence type="ECO:0000313" key="1">
    <source>
        <dbReference type="EMBL" id="SVA31658.1"/>
    </source>
</evidence>
<organism evidence="1">
    <name type="scientific">marine metagenome</name>
    <dbReference type="NCBI Taxonomy" id="408172"/>
    <lineage>
        <taxon>unclassified sequences</taxon>
        <taxon>metagenomes</taxon>
        <taxon>ecological metagenomes</taxon>
    </lineage>
</organism>
<feature type="non-terminal residue" evidence="1">
    <location>
        <position position="27"/>
    </location>
</feature>
<accession>A0A381UVN3</accession>
<dbReference type="AlphaFoldDB" id="A0A381UVN3"/>
<protein>
    <submittedName>
        <fullName evidence="1">Uncharacterized protein</fullName>
    </submittedName>
</protein>
<name>A0A381UVN3_9ZZZZ</name>
<dbReference type="EMBL" id="UINC01007143">
    <property type="protein sequence ID" value="SVA31658.1"/>
    <property type="molecule type" value="Genomic_DNA"/>
</dbReference>
<proteinExistence type="predicted"/>